<evidence type="ECO:0000256" key="1">
    <source>
        <dbReference type="ARBA" id="ARBA00004167"/>
    </source>
</evidence>
<evidence type="ECO:0000259" key="8">
    <source>
        <dbReference type="Pfam" id="PF25917"/>
    </source>
</evidence>
<keyword evidence="7" id="KW-0175">Coiled coil</keyword>
<comment type="subcellular location">
    <subcellularLocation>
        <location evidence="1">Membrane</location>
        <topology evidence="1">Single-pass membrane protein</topology>
    </subcellularLocation>
</comment>
<gene>
    <name evidence="10" type="ORF">ABC974_07665</name>
</gene>
<dbReference type="InterPro" id="IPR006144">
    <property type="entry name" value="Secretion_HlyD_CS"/>
</dbReference>
<feature type="domain" description="AprE-like beta-barrel" evidence="9">
    <location>
        <begin position="268"/>
        <end position="358"/>
    </location>
</feature>
<keyword evidence="5" id="KW-1133">Transmembrane helix</keyword>
<evidence type="ECO:0000256" key="6">
    <source>
        <dbReference type="ARBA" id="ARBA00023136"/>
    </source>
</evidence>
<evidence type="ECO:0000259" key="9">
    <source>
        <dbReference type="Pfam" id="PF26002"/>
    </source>
</evidence>
<dbReference type="InterPro" id="IPR058982">
    <property type="entry name" value="Beta-barrel_AprE"/>
</dbReference>
<protein>
    <submittedName>
        <fullName evidence="10">HlyD family efflux transporter periplasmic adaptor subunit</fullName>
    </submittedName>
</protein>
<dbReference type="Gene3D" id="2.40.50.100">
    <property type="match status" value="1"/>
</dbReference>
<dbReference type="Proteomes" id="UP001419910">
    <property type="component" value="Unassembled WGS sequence"/>
</dbReference>
<accession>A0ABU9Y110</accession>
<comment type="similarity">
    <text evidence="2">Belongs to the membrane fusion protein (MFP) (TC 8.A.1) family.</text>
</comment>
<dbReference type="PROSITE" id="PS00543">
    <property type="entry name" value="HLYD_FAMILY"/>
    <property type="match status" value="1"/>
</dbReference>
<dbReference type="InterPro" id="IPR050739">
    <property type="entry name" value="MFP"/>
</dbReference>
<evidence type="ECO:0000256" key="4">
    <source>
        <dbReference type="ARBA" id="ARBA00022692"/>
    </source>
</evidence>
<keyword evidence="11" id="KW-1185">Reference proteome</keyword>
<evidence type="ECO:0000256" key="2">
    <source>
        <dbReference type="ARBA" id="ARBA00009477"/>
    </source>
</evidence>
<dbReference type="Gene3D" id="2.40.30.170">
    <property type="match status" value="1"/>
</dbReference>
<dbReference type="PANTHER" id="PTHR30386">
    <property type="entry name" value="MEMBRANE FUSION SUBUNIT OF EMRAB-TOLC MULTIDRUG EFFLUX PUMP"/>
    <property type="match status" value="1"/>
</dbReference>
<dbReference type="Pfam" id="PF26002">
    <property type="entry name" value="Beta-barrel_AprE"/>
    <property type="match status" value="1"/>
</dbReference>
<comment type="caution">
    <text evidence="10">The sequence shown here is derived from an EMBL/GenBank/DDBJ whole genome shotgun (WGS) entry which is preliminary data.</text>
</comment>
<evidence type="ECO:0000313" key="10">
    <source>
        <dbReference type="EMBL" id="MEN2789496.1"/>
    </source>
</evidence>
<sequence length="376" mass="40200">MLLLGALVAAIGFLAIGSYARVETASGVVALDTGVASIVPSRAGVVRSLTVSEGQHVRAGDVLMRIRSEEDMIGGSTAPDRVRDALREQDTRLAAQNMLTLRAAAADRERLNALIRGARSEIVSLESQCEDQKRLVAAAESEFSRVQRVAASGFISRRDMDTLEATVLARRQQLAQLEQLKSAKWAELMEAQRSIAQSDATAQSQVANTQSSRAALVQQIAQADLARGYSLTAPVDGTVTALTARIGQPASADQPMLMIVPARARSRAELYVPTSAAGFLAPGQPVRIAVDAFPYDRFGTIQGRVHSISSAAVTKASSGGPIPVYLVTADLPDPSVTAFGRKQPLLPGMTLTARIVTEKRSLLEWLFEPIFAVRNR</sequence>
<dbReference type="InterPro" id="IPR058625">
    <property type="entry name" value="MdtA-like_BSH"/>
</dbReference>
<evidence type="ECO:0000256" key="5">
    <source>
        <dbReference type="ARBA" id="ARBA00022989"/>
    </source>
</evidence>
<reference evidence="10 11" key="1">
    <citation type="submission" date="2024-05" db="EMBL/GenBank/DDBJ databases">
        <authorList>
            <person name="Liu Q."/>
            <person name="Xin Y.-H."/>
        </authorList>
    </citation>
    <scope>NUCLEOTIDE SEQUENCE [LARGE SCALE GENOMIC DNA]</scope>
    <source>
        <strain evidence="10 11">CGMCC 1.10181</strain>
    </source>
</reference>
<feature type="coiled-coil region" evidence="7">
    <location>
        <begin position="101"/>
        <end position="180"/>
    </location>
</feature>
<feature type="domain" description="Multidrug resistance protein MdtA-like barrel-sandwich hybrid" evidence="8">
    <location>
        <begin position="36"/>
        <end position="260"/>
    </location>
</feature>
<dbReference type="PANTHER" id="PTHR30386:SF28">
    <property type="entry name" value="EXPORTED PROTEIN"/>
    <property type="match status" value="1"/>
</dbReference>
<proteinExistence type="inferred from homology"/>
<evidence type="ECO:0000256" key="3">
    <source>
        <dbReference type="ARBA" id="ARBA00022448"/>
    </source>
</evidence>
<evidence type="ECO:0000313" key="11">
    <source>
        <dbReference type="Proteomes" id="UP001419910"/>
    </source>
</evidence>
<keyword evidence="6" id="KW-0472">Membrane</keyword>
<dbReference type="RefSeq" id="WP_343887422.1">
    <property type="nucleotide sequence ID" value="NZ_BAAAEH010000002.1"/>
</dbReference>
<dbReference type="Pfam" id="PF25917">
    <property type="entry name" value="BSH_RND"/>
    <property type="match status" value="1"/>
</dbReference>
<keyword evidence="4" id="KW-0812">Transmembrane</keyword>
<organism evidence="10 11">
    <name type="scientific">Sphingomonas oligophenolica</name>
    <dbReference type="NCBI Taxonomy" id="301154"/>
    <lineage>
        <taxon>Bacteria</taxon>
        <taxon>Pseudomonadati</taxon>
        <taxon>Pseudomonadota</taxon>
        <taxon>Alphaproteobacteria</taxon>
        <taxon>Sphingomonadales</taxon>
        <taxon>Sphingomonadaceae</taxon>
        <taxon>Sphingomonas</taxon>
    </lineage>
</organism>
<dbReference type="EMBL" id="JBDIME010000004">
    <property type="protein sequence ID" value="MEN2789496.1"/>
    <property type="molecule type" value="Genomic_DNA"/>
</dbReference>
<keyword evidence="3" id="KW-0813">Transport</keyword>
<dbReference type="PRINTS" id="PR01490">
    <property type="entry name" value="RTXTOXIND"/>
</dbReference>
<evidence type="ECO:0000256" key="7">
    <source>
        <dbReference type="SAM" id="Coils"/>
    </source>
</evidence>
<name>A0ABU9Y110_9SPHN</name>